<dbReference type="Gene3D" id="3.30.70.790">
    <property type="entry name" value="UreE, C-terminal domain"/>
    <property type="match status" value="1"/>
</dbReference>
<evidence type="ECO:0000313" key="3">
    <source>
        <dbReference type="EMBL" id="MBS2211993.1"/>
    </source>
</evidence>
<keyword evidence="1" id="KW-0472">Membrane</keyword>
<accession>A0ABS5KAE2</accession>
<dbReference type="InterPro" id="IPR011322">
    <property type="entry name" value="N-reg_PII-like_a/b"/>
</dbReference>
<organism evidence="3 4">
    <name type="scientific">Carboxylicivirga mesophila</name>
    <dbReference type="NCBI Taxonomy" id="1166478"/>
    <lineage>
        <taxon>Bacteria</taxon>
        <taxon>Pseudomonadati</taxon>
        <taxon>Bacteroidota</taxon>
        <taxon>Bacteroidia</taxon>
        <taxon>Marinilabiliales</taxon>
        <taxon>Marinilabiliaceae</taxon>
        <taxon>Carboxylicivirga</taxon>
    </lineage>
</organism>
<dbReference type="InterPro" id="IPR018551">
    <property type="entry name" value="DUF2007"/>
</dbReference>
<proteinExistence type="predicted"/>
<evidence type="ECO:0000259" key="2">
    <source>
        <dbReference type="Pfam" id="PF09413"/>
    </source>
</evidence>
<sequence>MKTIRLMTFESPVEANLVKGRLENEGIPCFVTNEHFSNLMPHYNRIMDSGVQLMIREIDYQKAIELLELNVEKELVCPQCHSTSIKMSLGKNWFKKLMLIIVSLFCFVPFNNINVNYLCKNCHTEFKNI</sequence>
<dbReference type="Proteomes" id="UP000721861">
    <property type="component" value="Unassembled WGS sequence"/>
</dbReference>
<dbReference type="SUPFAM" id="SSF54913">
    <property type="entry name" value="GlnB-like"/>
    <property type="match status" value="1"/>
</dbReference>
<dbReference type="Pfam" id="PF09413">
    <property type="entry name" value="DUF2007"/>
    <property type="match status" value="1"/>
</dbReference>
<evidence type="ECO:0000313" key="4">
    <source>
        <dbReference type="Proteomes" id="UP000721861"/>
    </source>
</evidence>
<keyword evidence="1" id="KW-0812">Transmembrane</keyword>
<evidence type="ECO:0000256" key="1">
    <source>
        <dbReference type="SAM" id="Phobius"/>
    </source>
</evidence>
<feature type="transmembrane region" description="Helical" evidence="1">
    <location>
        <begin position="93"/>
        <end position="110"/>
    </location>
</feature>
<feature type="domain" description="DUF2007" evidence="2">
    <location>
        <begin position="4"/>
        <end position="68"/>
    </location>
</feature>
<gene>
    <name evidence="3" type="ORF">KEM09_11290</name>
</gene>
<name>A0ABS5KAE2_9BACT</name>
<protein>
    <submittedName>
        <fullName evidence="3">DUF2007 domain-containing protein</fullName>
    </submittedName>
</protein>
<keyword evidence="1" id="KW-1133">Transmembrane helix</keyword>
<dbReference type="RefSeq" id="WP_212228393.1">
    <property type="nucleotide sequence ID" value="NZ_JAGUCN010000012.1"/>
</dbReference>
<dbReference type="EMBL" id="JAGUCN010000012">
    <property type="protein sequence ID" value="MBS2211993.1"/>
    <property type="molecule type" value="Genomic_DNA"/>
</dbReference>
<keyword evidence="4" id="KW-1185">Reference proteome</keyword>
<reference evidence="3 4" key="1">
    <citation type="journal article" date="2014" name="Int. J. Syst. Evol. Microbiol.">
        <title>Carboxylicivirga gen. nov. in the family Marinilabiliaceae with two novel species, Carboxylicivirga mesophila sp. nov. and Carboxylicivirga taeanensis sp. nov., and reclassification of Cytophaga fermentans as Saccharicrinis fermentans gen. nov., comb. nov.</title>
        <authorList>
            <person name="Yang S.H."/>
            <person name="Seo H.S."/>
            <person name="Woo J.H."/>
            <person name="Oh H.M."/>
            <person name="Jang H."/>
            <person name="Lee J.H."/>
            <person name="Kim S.J."/>
            <person name="Kwon K.K."/>
        </authorList>
    </citation>
    <scope>NUCLEOTIDE SEQUENCE [LARGE SCALE GENOMIC DNA]</scope>
    <source>
        <strain evidence="3 4">JCM 18290</strain>
    </source>
</reference>
<comment type="caution">
    <text evidence="3">The sequence shown here is derived from an EMBL/GenBank/DDBJ whole genome shotgun (WGS) entry which is preliminary data.</text>
</comment>